<evidence type="ECO:0000256" key="1">
    <source>
        <dbReference type="SAM" id="SignalP"/>
    </source>
</evidence>
<sequence>MKKLAFLLIGFAGFIVACQSNKTEQNANDAVALDTNVQAGTQQFCYSYIKDKDTATLKVMTSGNITTGELRYNLYEKDKNNGIVEGELHGDTLLAEYTFNSEGKESVRQVAFLKKGDQLLEGFGDVVEGKNGKMMFKDTSKLTFGQSIVFTKVDCQ</sequence>
<organism evidence="2 3">
    <name type="scientific">Pedobacter boryungensis</name>
    <dbReference type="NCBI Taxonomy" id="869962"/>
    <lineage>
        <taxon>Bacteria</taxon>
        <taxon>Pseudomonadati</taxon>
        <taxon>Bacteroidota</taxon>
        <taxon>Sphingobacteriia</taxon>
        <taxon>Sphingobacteriales</taxon>
        <taxon>Sphingobacteriaceae</taxon>
        <taxon>Pedobacter</taxon>
    </lineage>
</organism>
<protein>
    <recommendedName>
        <fullName evidence="4">Lipoprotein</fullName>
    </recommendedName>
</protein>
<accession>A0ABX2DDV3</accession>
<comment type="caution">
    <text evidence="2">The sequence shown here is derived from an EMBL/GenBank/DDBJ whole genome shotgun (WGS) entry which is preliminary data.</text>
</comment>
<dbReference type="PROSITE" id="PS51257">
    <property type="entry name" value="PROKAR_LIPOPROTEIN"/>
    <property type="match status" value="1"/>
</dbReference>
<keyword evidence="3" id="KW-1185">Reference proteome</keyword>
<evidence type="ECO:0008006" key="4">
    <source>
        <dbReference type="Google" id="ProtNLM"/>
    </source>
</evidence>
<keyword evidence="1" id="KW-0732">Signal</keyword>
<feature type="signal peptide" evidence="1">
    <location>
        <begin position="1"/>
        <end position="17"/>
    </location>
</feature>
<dbReference type="EMBL" id="JABMKV010000002">
    <property type="protein sequence ID" value="NQX32264.1"/>
    <property type="molecule type" value="Genomic_DNA"/>
</dbReference>
<reference evidence="2 3" key="1">
    <citation type="submission" date="2020-05" db="EMBL/GenBank/DDBJ databases">
        <title>Description of Pedobacter foliorum sp. nov.</title>
        <authorList>
            <person name="Qi S."/>
            <person name="Carlier A."/>
            <person name="Cnockaert M."/>
            <person name="Vandamme P."/>
        </authorList>
    </citation>
    <scope>NUCLEOTIDE SEQUENCE [LARGE SCALE GENOMIC DNA]</scope>
    <source>
        <strain evidence="2 3">LMG 31300</strain>
    </source>
</reference>
<dbReference type="Proteomes" id="UP000762110">
    <property type="component" value="Unassembled WGS sequence"/>
</dbReference>
<dbReference type="RefSeq" id="WP_173272110.1">
    <property type="nucleotide sequence ID" value="NZ_JABMKV010000002.1"/>
</dbReference>
<feature type="chain" id="PRO_5046403963" description="Lipoprotein" evidence="1">
    <location>
        <begin position="18"/>
        <end position="156"/>
    </location>
</feature>
<gene>
    <name evidence="2" type="ORF">HQN85_11020</name>
</gene>
<evidence type="ECO:0000313" key="2">
    <source>
        <dbReference type="EMBL" id="NQX32264.1"/>
    </source>
</evidence>
<proteinExistence type="predicted"/>
<name>A0ABX2DDV3_9SPHI</name>
<evidence type="ECO:0000313" key="3">
    <source>
        <dbReference type="Proteomes" id="UP000762110"/>
    </source>
</evidence>